<dbReference type="KEGG" id="tasa:A1Q1_08179"/>
<organism evidence="2 3">
    <name type="scientific">Trichosporon asahii var. asahii (strain ATCC 90039 / CBS 2479 / JCM 2466 / KCTC 7840 / NBRC 103889/ NCYC 2677 / UAMH 7654)</name>
    <name type="common">Yeast</name>
    <dbReference type="NCBI Taxonomy" id="1186058"/>
    <lineage>
        <taxon>Eukaryota</taxon>
        <taxon>Fungi</taxon>
        <taxon>Dikarya</taxon>
        <taxon>Basidiomycota</taxon>
        <taxon>Agaricomycotina</taxon>
        <taxon>Tremellomycetes</taxon>
        <taxon>Trichosporonales</taxon>
        <taxon>Trichosporonaceae</taxon>
        <taxon>Trichosporon</taxon>
    </lineage>
</organism>
<protein>
    <submittedName>
        <fullName evidence="2">Uncharacterized protein</fullName>
    </submittedName>
</protein>
<dbReference type="PANTHER" id="PTHR13237">
    <property type="entry name" value="SOMETHING ABOUT SILENCING PROTEIN 10-RELATED"/>
    <property type="match status" value="1"/>
</dbReference>
<dbReference type="VEuPathDB" id="FungiDB:A1Q1_08179"/>
<feature type="compositionally biased region" description="Basic and acidic residues" evidence="1">
    <location>
        <begin position="335"/>
        <end position="346"/>
    </location>
</feature>
<dbReference type="GeneID" id="25991691"/>
<feature type="compositionally biased region" description="Basic and acidic residues" evidence="1">
    <location>
        <begin position="353"/>
        <end position="370"/>
    </location>
</feature>
<feature type="region of interest" description="Disordered" evidence="1">
    <location>
        <begin position="171"/>
        <end position="206"/>
    </location>
</feature>
<evidence type="ECO:0000313" key="2">
    <source>
        <dbReference type="EMBL" id="EJT50627.1"/>
    </source>
</evidence>
<dbReference type="EMBL" id="ALBS01000096">
    <property type="protein sequence ID" value="EJT50627.1"/>
    <property type="molecule type" value="Genomic_DNA"/>
</dbReference>
<proteinExistence type="predicted"/>
<dbReference type="RefSeq" id="XP_014181801.1">
    <property type="nucleotide sequence ID" value="XM_014326326.1"/>
</dbReference>
<dbReference type="GO" id="GO:0032040">
    <property type="term" value="C:small-subunit processome"/>
    <property type="evidence" value="ECO:0007669"/>
    <property type="project" value="TreeGrafter"/>
</dbReference>
<dbReference type="AlphaFoldDB" id="J6F5R5"/>
<gene>
    <name evidence="2" type="ORF">A1Q1_08179</name>
</gene>
<feature type="region of interest" description="Disordered" evidence="1">
    <location>
        <begin position="322"/>
        <end position="382"/>
    </location>
</feature>
<dbReference type="GO" id="GO:0000462">
    <property type="term" value="P:maturation of SSU-rRNA from tricistronic rRNA transcript (SSU-rRNA, 5.8S rRNA, LSU-rRNA)"/>
    <property type="evidence" value="ECO:0007669"/>
    <property type="project" value="TreeGrafter"/>
</dbReference>
<sequence length="382" mass="41000">MAGLRRARAPPATPLPDDTAVDATTSSAAPLLKKAKKADPSLDFEKGISLLLVRPQLLLASLQHLVQLVGLRLTCAKSDTPNAGASAALSTPFNAATIRERTGEVEDELAGELALCHDVMDKVRSMEGKLEYQVKKLVGLAEAAEKKPEKAAEVAEDDMLSFRPNAAAMLASARSEAAEAAKPRKSRKESDDESEVDGGVYKPPRVAAMPYNEEGEKRVRERRAPALLSEFAQSLAGAPAVQTTGLSTRPVQAGAHTNSASARRAAELQRIAEFEEENMTRLVTSKREAKRRREDEEALALGFGVGGARNRRRNGLEAELEGVLGDGGSSAWDGAGDKFGKREGITKRAKTAGGRERNGKAKKSRFEKDVKKKRKAIGLPTK</sequence>
<name>J6F5R5_TRIAS</name>
<dbReference type="OrthoDB" id="203440at2759"/>
<dbReference type="HOGENOM" id="CLU_031901_3_0_1"/>
<comment type="caution">
    <text evidence="2">The sequence shown here is derived from an EMBL/GenBank/DDBJ whole genome shotgun (WGS) entry which is preliminary data.</text>
</comment>
<reference evidence="2 3" key="1">
    <citation type="journal article" date="2012" name="Eukaryot. Cell">
        <title>Draft genome sequence of CBS 2479, the standard type strain of Trichosporon asahii.</title>
        <authorList>
            <person name="Yang R.Y."/>
            <person name="Li H.T."/>
            <person name="Zhu H."/>
            <person name="Zhou G.P."/>
            <person name="Wang M."/>
            <person name="Wang L."/>
        </authorList>
    </citation>
    <scope>NUCLEOTIDE SEQUENCE [LARGE SCALE GENOMIC DNA]</scope>
    <source>
        <strain evidence="3">ATCC 90039 / CBS 2479 / JCM 2466 / KCTC 7840 / NCYC 2677 / UAMH 7654</strain>
    </source>
</reference>
<evidence type="ECO:0000256" key="1">
    <source>
        <dbReference type="SAM" id="MobiDB-lite"/>
    </source>
</evidence>
<evidence type="ECO:0000313" key="3">
    <source>
        <dbReference type="Proteomes" id="UP000002748"/>
    </source>
</evidence>
<feature type="region of interest" description="Disordered" evidence="1">
    <location>
        <begin position="1"/>
        <end position="23"/>
    </location>
</feature>
<dbReference type="PANTHER" id="PTHR13237:SF9">
    <property type="entry name" value="NEUROGUIDIN"/>
    <property type="match status" value="1"/>
</dbReference>
<accession>J6F5R5</accession>
<dbReference type="Proteomes" id="UP000002748">
    <property type="component" value="Unassembled WGS sequence"/>
</dbReference>